<proteinExistence type="predicted"/>
<protein>
    <submittedName>
        <fullName evidence="1">Uncharacterized protein</fullName>
    </submittedName>
</protein>
<gene>
    <name evidence="1" type="ORF">JY651_01820</name>
</gene>
<reference evidence="1 2" key="1">
    <citation type="submission" date="2021-02" db="EMBL/GenBank/DDBJ databases">
        <title>De Novo genome assembly of isolated myxobacteria.</title>
        <authorList>
            <person name="Stevens D.C."/>
        </authorList>
    </citation>
    <scope>NUCLEOTIDE SEQUENCE [LARGE SCALE GENOMIC DNA]</scope>
    <source>
        <strain evidence="2">SCPEA02</strain>
    </source>
</reference>
<dbReference type="EMBL" id="CP071090">
    <property type="protein sequence ID" value="QSQ23750.1"/>
    <property type="molecule type" value="Genomic_DNA"/>
</dbReference>
<dbReference type="Proteomes" id="UP000662747">
    <property type="component" value="Chromosome"/>
</dbReference>
<name>A0ABX7NY73_9BACT</name>
<organism evidence="1 2">
    <name type="scientific">Pyxidicoccus parkwayensis</name>
    <dbReference type="NCBI Taxonomy" id="2813578"/>
    <lineage>
        <taxon>Bacteria</taxon>
        <taxon>Pseudomonadati</taxon>
        <taxon>Myxococcota</taxon>
        <taxon>Myxococcia</taxon>
        <taxon>Myxococcales</taxon>
        <taxon>Cystobacterineae</taxon>
        <taxon>Myxococcaceae</taxon>
        <taxon>Pyxidicoccus</taxon>
    </lineage>
</organism>
<keyword evidence="2" id="KW-1185">Reference proteome</keyword>
<sequence>MLRIRREQLDALGLARREAFIDRLAEKLRRHWASECEGLDAPALRERIGDAIDRAAKYELRAEVDVARYLNITFALGPRFDEDPRYPWARAILEEEAFTPAKKVDRLCALTAEALTKKEA</sequence>
<dbReference type="RefSeq" id="WP_206725321.1">
    <property type="nucleotide sequence ID" value="NZ_CP071090.1"/>
</dbReference>
<evidence type="ECO:0000313" key="1">
    <source>
        <dbReference type="EMBL" id="QSQ23750.1"/>
    </source>
</evidence>
<evidence type="ECO:0000313" key="2">
    <source>
        <dbReference type="Proteomes" id="UP000662747"/>
    </source>
</evidence>
<accession>A0ABX7NY73</accession>